<proteinExistence type="inferred from homology"/>
<sequence>MATIEIDEEVYEALQVPDGERSQTMKEELAVSLYARDVLSFGKARALAELSTREFQALLGEREIPRHYTEVELAEDLDYAE</sequence>
<dbReference type="EMBL" id="JAHQXE010000006">
    <property type="protein sequence ID" value="MBV0903609.1"/>
    <property type="molecule type" value="Genomic_DNA"/>
</dbReference>
<dbReference type="PANTHER" id="PTHR37525:SF1">
    <property type="entry name" value="UPF0175 PROTEIN SSL1255"/>
    <property type="match status" value="1"/>
</dbReference>
<gene>
    <name evidence="2" type="ORF">KTS37_17640</name>
</gene>
<accession>A0AA41KM74</accession>
<name>A0AA41KM74_9EURY</name>
<dbReference type="RefSeq" id="WP_162414653.1">
    <property type="nucleotide sequence ID" value="NZ_JAHQXE010000006.1"/>
</dbReference>
<dbReference type="InterPro" id="IPR005368">
    <property type="entry name" value="UPF0175"/>
</dbReference>
<organism evidence="2 3">
    <name type="scientific">Haloarcula salina</name>
    <dbReference type="NCBI Taxonomy" id="1429914"/>
    <lineage>
        <taxon>Archaea</taxon>
        <taxon>Methanobacteriati</taxon>
        <taxon>Methanobacteriota</taxon>
        <taxon>Stenosarchaea group</taxon>
        <taxon>Halobacteria</taxon>
        <taxon>Halobacteriales</taxon>
        <taxon>Haloarculaceae</taxon>
        <taxon>Haloarcula</taxon>
    </lineage>
</organism>
<reference evidence="2" key="1">
    <citation type="submission" date="2021-06" db="EMBL/GenBank/DDBJ databases">
        <title>New haloarchaea isolates fom saline soil.</title>
        <authorList>
            <person name="Duran-Viseras A."/>
            <person name="Sanchez-Porro C.S."/>
            <person name="Ventosa A."/>
        </authorList>
    </citation>
    <scope>NUCLEOTIDE SEQUENCE</scope>
    <source>
        <strain evidence="2">JCM 18369</strain>
    </source>
</reference>
<keyword evidence="3" id="KW-1185">Reference proteome</keyword>
<comment type="caution">
    <text evidence="2">The sequence shown here is derived from an EMBL/GenBank/DDBJ whole genome shotgun (WGS) entry which is preliminary data.</text>
</comment>
<evidence type="ECO:0000313" key="2">
    <source>
        <dbReference type="EMBL" id="MBV0903609.1"/>
    </source>
</evidence>
<evidence type="ECO:0000313" key="3">
    <source>
        <dbReference type="Proteomes" id="UP001166304"/>
    </source>
</evidence>
<comment type="similarity">
    <text evidence="1">Belongs to the UPF0175 family.</text>
</comment>
<dbReference type="Proteomes" id="UP001166304">
    <property type="component" value="Unassembled WGS sequence"/>
</dbReference>
<dbReference type="InterPro" id="IPR052264">
    <property type="entry name" value="UPF0175_domain"/>
</dbReference>
<protein>
    <submittedName>
        <fullName evidence="2">UPF0175 family protein</fullName>
    </submittedName>
</protein>
<dbReference type="AlphaFoldDB" id="A0AA41KM74"/>
<dbReference type="PANTHER" id="PTHR37525">
    <property type="entry name" value="UPF0175 PROTEIN SSL1255"/>
    <property type="match status" value="1"/>
</dbReference>
<dbReference type="Pfam" id="PF03683">
    <property type="entry name" value="UPF0175"/>
    <property type="match status" value="1"/>
</dbReference>
<evidence type="ECO:0000256" key="1">
    <source>
        <dbReference type="ARBA" id="ARBA00005651"/>
    </source>
</evidence>